<evidence type="ECO:0000256" key="4">
    <source>
        <dbReference type="ARBA" id="ARBA00022475"/>
    </source>
</evidence>
<keyword evidence="16" id="KW-1185">Reference proteome</keyword>
<evidence type="ECO:0000256" key="12">
    <source>
        <dbReference type="RuleBase" id="RU363131"/>
    </source>
</evidence>
<dbReference type="GO" id="GO:0045116">
    <property type="term" value="P:protein neddylation"/>
    <property type="evidence" value="ECO:0007669"/>
    <property type="project" value="TreeGrafter"/>
</dbReference>
<evidence type="ECO:0000259" key="14">
    <source>
        <dbReference type="PROSITE" id="PS51229"/>
    </source>
</evidence>
<dbReference type="GO" id="GO:0097602">
    <property type="term" value="F:cullin family protein binding"/>
    <property type="evidence" value="ECO:0007669"/>
    <property type="project" value="TreeGrafter"/>
</dbReference>
<comment type="caution">
    <text evidence="15">The sequence shown here is derived from an EMBL/GenBank/DDBJ whole genome shotgun (WGS) entry which is preliminary data.</text>
</comment>
<comment type="subcellular location">
    <subcellularLocation>
        <location evidence="2">Cell membrane</location>
    </subcellularLocation>
    <subcellularLocation>
        <location evidence="3">Cytoplasm</location>
        <location evidence="3">Perinuclear region</location>
    </subcellularLocation>
    <subcellularLocation>
        <location evidence="1">Nucleus</location>
    </subcellularLocation>
</comment>
<keyword evidence="6" id="KW-0519">Myristate</keyword>
<evidence type="ECO:0000313" key="15">
    <source>
        <dbReference type="EMBL" id="KAG8558086.1"/>
    </source>
</evidence>
<dbReference type="Gene3D" id="1.10.238.10">
    <property type="entry name" value="EF-hand"/>
    <property type="match status" value="1"/>
</dbReference>
<proteinExistence type="predicted"/>
<dbReference type="InterPro" id="IPR005176">
    <property type="entry name" value="PONY_dom"/>
</dbReference>
<keyword evidence="5" id="KW-0963">Cytoplasm</keyword>
<evidence type="ECO:0000256" key="6">
    <source>
        <dbReference type="ARBA" id="ARBA00022707"/>
    </source>
</evidence>
<organism evidence="15 16">
    <name type="scientific">Engystomops pustulosus</name>
    <name type="common">Tungara frog</name>
    <name type="synonym">Physalaemus pustulosus</name>
    <dbReference type="NCBI Taxonomy" id="76066"/>
    <lineage>
        <taxon>Eukaryota</taxon>
        <taxon>Metazoa</taxon>
        <taxon>Chordata</taxon>
        <taxon>Craniata</taxon>
        <taxon>Vertebrata</taxon>
        <taxon>Euteleostomi</taxon>
        <taxon>Amphibia</taxon>
        <taxon>Batrachia</taxon>
        <taxon>Anura</taxon>
        <taxon>Neobatrachia</taxon>
        <taxon>Hyloidea</taxon>
        <taxon>Leptodactylidae</taxon>
        <taxon>Leiuperinae</taxon>
        <taxon>Engystomops</taxon>
    </lineage>
</organism>
<dbReference type="EMBL" id="WNYA01000008">
    <property type="protein sequence ID" value="KAG8558086.1"/>
    <property type="molecule type" value="Genomic_DNA"/>
</dbReference>
<dbReference type="Proteomes" id="UP000824782">
    <property type="component" value="Unassembled WGS sequence"/>
</dbReference>
<evidence type="ECO:0000256" key="11">
    <source>
        <dbReference type="ARBA" id="ARBA00062281"/>
    </source>
</evidence>
<evidence type="ECO:0000256" key="2">
    <source>
        <dbReference type="ARBA" id="ARBA00004236"/>
    </source>
</evidence>
<dbReference type="FunFam" id="1.10.238.10:FF:000126">
    <property type="entry name" value="DCN1-like protein"/>
    <property type="match status" value="1"/>
</dbReference>
<dbReference type="Gene3D" id="1.10.238.200">
    <property type="entry name" value="Cullin, PONY binding domain"/>
    <property type="match status" value="1"/>
</dbReference>
<dbReference type="FunFam" id="1.10.238.200:FF:000003">
    <property type="entry name" value="DCN1-like protein 3"/>
    <property type="match status" value="1"/>
</dbReference>
<keyword evidence="9" id="KW-0449">Lipoprotein</keyword>
<evidence type="ECO:0000256" key="9">
    <source>
        <dbReference type="ARBA" id="ARBA00023288"/>
    </source>
</evidence>
<dbReference type="GO" id="GO:0005634">
    <property type="term" value="C:nucleus"/>
    <property type="evidence" value="ECO:0007669"/>
    <property type="project" value="UniProtKB-SubCell"/>
</dbReference>
<dbReference type="InterPro" id="IPR042460">
    <property type="entry name" value="DCN1-like_PONY"/>
</dbReference>
<feature type="domain" description="DCUN1" evidence="14">
    <location>
        <begin position="130"/>
        <end position="322"/>
    </location>
</feature>
<dbReference type="PANTHER" id="PTHR12281">
    <property type="entry name" value="RP42 RELATED"/>
    <property type="match status" value="1"/>
</dbReference>
<dbReference type="GO" id="GO:0000151">
    <property type="term" value="C:ubiquitin ligase complex"/>
    <property type="evidence" value="ECO:0007669"/>
    <property type="project" value="TreeGrafter"/>
</dbReference>
<evidence type="ECO:0000256" key="7">
    <source>
        <dbReference type="ARBA" id="ARBA00023136"/>
    </source>
</evidence>
<dbReference type="GO" id="GO:0032182">
    <property type="term" value="F:ubiquitin-like protein binding"/>
    <property type="evidence" value="ECO:0007669"/>
    <property type="project" value="TreeGrafter"/>
</dbReference>
<dbReference type="AlphaFoldDB" id="A0AAV7A9P6"/>
<keyword evidence="4" id="KW-1003">Cell membrane</keyword>
<sequence length="348" mass="39576">MRGLHPRQTWSDSSSGWWHGDVYPTSVETVSGTRRTALKLDTLNMGQCVTKCKNPSSTLGSKNGDRESNKSHKRSSGHKEEHTSAGGKASGDILVNGTKKAQDAAVEPSHPQAPAGDAKKKEPGMGAEVSSLQRIEDLFKRYKDEREDAILEEGMERFCNDLCVDPTEFRVLVLAWKFQAATMCKFTRKEFFDGCWAINADSIEGICSRFSNLLNEAKQEDKFKDLYRFTFQFGLDSEEGQRSLHREIAIALWKLVFTQNKPLILDQWLDFLSENPSGIKGISRDTWNMFLNFTQVIGPDLSNYSEDEAWPSLFDTFVEWEMERRRKDEETKCIRCSGTDHTSLEEQT</sequence>
<evidence type="ECO:0000256" key="5">
    <source>
        <dbReference type="ARBA" id="ARBA00022490"/>
    </source>
</evidence>
<keyword evidence="8" id="KW-0539">Nucleus</keyword>
<feature type="compositionally biased region" description="Low complexity" evidence="13">
    <location>
        <begin position="10"/>
        <end position="21"/>
    </location>
</feature>
<feature type="region of interest" description="Disordered" evidence="13">
    <location>
        <begin position="1"/>
        <end position="24"/>
    </location>
</feature>
<dbReference type="PROSITE" id="PS51229">
    <property type="entry name" value="DCUN1"/>
    <property type="match status" value="1"/>
</dbReference>
<dbReference type="GO" id="GO:2000436">
    <property type="term" value="P:positive regulation of protein neddylation"/>
    <property type="evidence" value="ECO:0007669"/>
    <property type="project" value="UniProtKB-ARBA"/>
</dbReference>
<dbReference type="GO" id="GO:0005886">
    <property type="term" value="C:plasma membrane"/>
    <property type="evidence" value="ECO:0007669"/>
    <property type="project" value="UniProtKB-SubCell"/>
</dbReference>
<evidence type="ECO:0000313" key="16">
    <source>
        <dbReference type="Proteomes" id="UP000824782"/>
    </source>
</evidence>
<dbReference type="PANTHER" id="PTHR12281:SF31">
    <property type="entry name" value="DCN1-LIKE PROTEIN 3"/>
    <property type="match status" value="1"/>
</dbReference>
<accession>A0AAV7A9P6</accession>
<comment type="subunit">
    <text evidence="11">May interact (via the DCUN1 domain) with unneddylated cullins.</text>
</comment>
<comment type="function">
    <text evidence="10">Contributes to the neddylation of all cullins by transferring NEDD8 from N-terminally acetylated NEDD8-conjugating E2s enzyme to different cullin C-terminal domain-RBX complexes. At the cell membrane, can promote and as well inhibit cullins neddylation.</text>
</comment>
<keyword evidence="7" id="KW-0472">Membrane</keyword>
<evidence type="ECO:0000256" key="8">
    <source>
        <dbReference type="ARBA" id="ARBA00023242"/>
    </source>
</evidence>
<reference evidence="15" key="1">
    <citation type="thesis" date="2020" institute="ProQuest LLC" country="789 East Eisenhower Parkway, Ann Arbor, MI, USA">
        <title>Comparative Genomics and Chromosome Evolution.</title>
        <authorList>
            <person name="Mudd A.B."/>
        </authorList>
    </citation>
    <scope>NUCLEOTIDE SEQUENCE</scope>
    <source>
        <strain evidence="15">237g6f4</strain>
        <tissue evidence="15">Blood</tissue>
    </source>
</reference>
<evidence type="ECO:0000256" key="1">
    <source>
        <dbReference type="ARBA" id="ARBA00004123"/>
    </source>
</evidence>
<name>A0AAV7A9P6_ENGPU</name>
<dbReference type="GO" id="GO:0048471">
    <property type="term" value="C:perinuclear region of cytoplasm"/>
    <property type="evidence" value="ECO:0007669"/>
    <property type="project" value="UniProtKB-SubCell"/>
</dbReference>
<dbReference type="InterPro" id="IPR014764">
    <property type="entry name" value="DCN-prot"/>
</dbReference>
<evidence type="ECO:0000256" key="3">
    <source>
        <dbReference type="ARBA" id="ARBA00004556"/>
    </source>
</evidence>
<protein>
    <recommendedName>
        <fullName evidence="12">DCN1-like protein</fullName>
    </recommendedName>
    <alternativeName>
        <fullName evidence="12">Defective in cullin neddylation protein 1-like protein</fullName>
    </alternativeName>
</protein>
<gene>
    <name evidence="15" type="ORF">GDO81_016852</name>
</gene>
<evidence type="ECO:0000256" key="10">
    <source>
        <dbReference type="ARBA" id="ARBA00056076"/>
    </source>
</evidence>
<evidence type="ECO:0000256" key="13">
    <source>
        <dbReference type="SAM" id="MobiDB-lite"/>
    </source>
</evidence>
<dbReference type="Pfam" id="PF03556">
    <property type="entry name" value="Cullin_binding"/>
    <property type="match status" value="1"/>
</dbReference>
<feature type="region of interest" description="Disordered" evidence="13">
    <location>
        <begin position="49"/>
        <end position="129"/>
    </location>
</feature>
<dbReference type="GO" id="GO:0031624">
    <property type="term" value="F:ubiquitin conjugating enzyme binding"/>
    <property type="evidence" value="ECO:0007669"/>
    <property type="project" value="TreeGrafter"/>
</dbReference>